<gene>
    <name evidence="9" type="primary">folK_3</name>
    <name evidence="9" type="ORF">SDC9_12159</name>
</gene>
<keyword evidence="3 9" id="KW-0808">Transferase</keyword>
<dbReference type="Gene3D" id="3.30.70.560">
    <property type="entry name" value="7,8-Dihydro-6-hydroxymethylpterin-pyrophosphokinase HPPK"/>
    <property type="match status" value="1"/>
</dbReference>
<proteinExistence type="predicted"/>
<keyword evidence="4" id="KW-0547">Nucleotide-binding</keyword>
<dbReference type="GO" id="GO:0046656">
    <property type="term" value="P:folic acid biosynthetic process"/>
    <property type="evidence" value="ECO:0007669"/>
    <property type="project" value="UniProtKB-KW"/>
</dbReference>
<name>A0A644TL84_9ZZZZ</name>
<evidence type="ECO:0000256" key="5">
    <source>
        <dbReference type="ARBA" id="ARBA00022777"/>
    </source>
</evidence>
<dbReference type="SUPFAM" id="SSF55083">
    <property type="entry name" value="6-hydroxymethyl-7,8-dihydropterin pyrophosphokinase, HPPK"/>
    <property type="match status" value="1"/>
</dbReference>
<feature type="domain" description="7,8-dihydro-6-hydroxymethylpterin-pyrophosphokinase" evidence="8">
    <location>
        <begin position="6"/>
        <end position="132"/>
    </location>
</feature>
<dbReference type="GO" id="GO:0003848">
    <property type="term" value="F:2-amino-4-hydroxy-6-hydroxymethyldihydropteridine diphosphokinase activity"/>
    <property type="evidence" value="ECO:0007669"/>
    <property type="project" value="UniProtKB-EC"/>
</dbReference>
<dbReference type="AlphaFoldDB" id="A0A644TL84"/>
<accession>A0A644TL84</accession>
<evidence type="ECO:0000256" key="6">
    <source>
        <dbReference type="ARBA" id="ARBA00022840"/>
    </source>
</evidence>
<keyword evidence="7" id="KW-0289">Folate biosynthesis</keyword>
<dbReference type="InterPro" id="IPR000550">
    <property type="entry name" value="Hppk"/>
</dbReference>
<evidence type="ECO:0000313" key="9">
    <source>
        <dbReference type="EMBL" id="MPL66481.1"/>
    </source>
</evidence>
<organism evidence="9">
    <name type="scientific">bioreactor metagenome</name>
    <dbReference type="NCBI Taxonomy" id="1076179"/>
    <lineage>
        <taxon>unclassified sequences</taxon>
        <taxon>metagenomes</taxon>
        <taxon>ecological metagenomes</taxon>
    </lineage>
</organism>
<dbReference type="GO" id="GO:0005524">
    <property type="term" value="F:ATP binding"/>
    <property type="evidence" value="ECO:0007669"/>
    <property type="project" value="UniProtKB-KW"/>
</dbReference>
<comment type="caution">
    <text evidence="9">The sequence shown here is derived from an EMBL/GenBank/DDBJ whole genome shotgun (WGS) entry which is preliminary data.</text>
</comment>
<evidence type="ECO:0000259" key="8">
    <source>
        <dbReference type="Pfam" id="PF01288"/>
    </source>
</evidence>
<evidence type="ECO:0000256" key="7">
    <source>
        <dbReference type="ARBA" id="ARBA00022909"/>
    </source>
</evidence>
<dbReference type="InterPro" id="IPR035907">
    <property type="entry name" value="Hppk_sf"/>
</dbReference>
<dbReference type="EMBL" id="VSSQ01000032">
    <property type="protein sequence ID" value="MPL66481.1"/>
    <property type="molecule type" value="Genomic_DNA"/>
</dbReference>
<reference evidence="9" key="1">
    <citation type="submission" date="2019-08" db="EMBL/GenBank/DDBJ databases">
        <authorList>
            <person name="Kucharzyk K."/>
            <person name="Murdoch R.W."/>
            <person name="Higgins S."/>
            <person name="Loffler F."/>
        </authorList>
    </citation>
    <scope>NUCLEOTIDE SEQUENCE</scope>
</reference>
<dbReference type="NCBIfam" id="TIGR01498">
    <property type="entry name" value="folK"/>
    <property type="match status" value="1"/>
</dbReference>
<evidence type="ECO:0000256" key="3">
    <source>
        <dbReference type="ARBA" id="ARBA00022679"/>
    </source>
</evidence>
<comment type="pathway">
    <text evidence="1">Cofactor biosynthesis; tetrahydrofolate biosynthesis; 2-amino-4-hydroxy-6-hydroxymethyl-7,8-dihydropteridine diphosphate from 7,8-dihydroneopterin triphosphate: step 4/4.</text>
</comment>
<keyword evidence="6" id="KW-0067">ATP-binding</keyword>
<dbReference type="Pfam" id="PF01288">
    <property type="entry name" value="HPPK"/>
    <property type="match status" value="1"/>
</dbReference>
<protein>
    <recommendedName>
        <fullName evidence="2">2-amino-4-hydroxy-6-hydroxymethyldihydropteridine diphosphokinase</fullName>
        <ecNumber evidence="2">2.7.6.3</ecNumber>
    </recommendedName>
</protein>
<dbReference type="UniPathway" id="UPA00077">
    <property type="reaction ID" value="UER00155"/>
</dbReference>
<dbReference type="GO" id="GO:0046654">
    <property type="term" value="P:tetrahydrofolate biosynthetic process"/>
    <property type="evidence" value="ECO:0007669"/>
    <property type="project" value="UniProtKB-UniPathway"/>
</dbReference>
<dbReference type="PANTHER" id="PTHR43071">
    <property type="entry name" value="2-AMINO-4-HYDROXY-6-HYDROXYMETHYLDIHYDROPTERIDINE PYROPHOSPHOKINASE"/>
    <property type="match status" value="1"/>
</dbReference>
<dbReference type="EC" id="2.7.6.3" evidence="2"/>
<evidence type="ECO:0000256" key="1">
    <source>
        <dbReference type="ARBA" id="ARBA00005051"/>
    </source>
</evidence>
<dbReference type="GO" id="GO:0016301">
    <property type="term" value="F:kinase activity"/>
    <property type="evidence" value="ECO:0007669"/>
    <property type="project" value="UniProtKB-KW"/>
</dbReference>
<evidence type="ECO:0000256" key="2">
    <source>
        <dbReference type="ARBA" id="ARBA00013253"/>
    </source>
</evidence>
<evidence type="ECO:0000256" key="4">
    <source>
        <dbReference type="ARBA" id="ARBA00022741"/>
    </source>
</evidence>
<dbReference type="PANTHER" id="PTHR43071:SF1">
    <property type="entry name" value="2-AMINO-4-HYDROXY-6-HYDROXYMETHYLDIHYDROPTERIDINE PYROPHOSPHOKINASE"/>
    <property type="match status" value="1"/>
</dbReference>
<sequence>MERIWLGLGSNLGDSPALIRRATELLGEHCDELRSSGLWRSRARYNTEQPDFVNAVLTGFCEHGPAELLGLIHEIEALLGRDRASAPPKGARTIDIDILLYGERIVTQEELIIPHPGMRERKFVLLPLIELDAGLKDPVSGRLFLEYLAQLPPQGIYPLGQGIYDAPCP</sequence>
<dbReference type="CDD" id="cd00483">
    <property type="entry name" value="HPPK"/>
    <property type="match status" value="1"/>
</dbReference>
<keyword evidence="5 9" id="KW-0418">Kinase</keyword>